<reference evidence="3" key="2">
    <citation type="submission" date="2024-02" db="EMBL/GenBank/DDBJ databases">
        <title>Neisseria leonii sp. nov.</title>
        <authorList>
            <person name="Boutroux M."/>
            <person name="Favre-Rochex S."/>
            <person name="Gorgette O."/>
            <person name="Touak G."/>
            <person name="Muhle E."/>
            <person name="Chesneau O."/>
            <person name="Clermont D."/>
            <person name="Rahi P."/>
        </authorList>
    </citation>
    <scope>NUCLEOTIDE SEQUENCE</scope>
    <source>
        <strain evidence="3">51.81</strain>
    </source>
</reference>
<dbReference type="SUPFAM" id="SSF47616">
    <property type="entry name" value="GST C-terminal domain-like"/>
    <property type="match status" value="1"/>
</dbReference>
<evidence type="ECO:0000259" key="1">
    <source>
        <dbReference type="PROSITE" id="PS50404"/>
    </source>
</evidence>
<dbReference type="InterPro" id="IPR036282">
    <property type="entry name" value="Glutathione-S-Trfase_C_sf"/>
</dbReference>
<dbReference type="CDD" id="cd03037">
    <property type="entry name" value="GST_N_GRX2"/>
    <property type="match status" value="1"/>
</dbReference>
<dbReference type="PROSITE" id="PS50404">
    <property type="entry name" value="GST_NTER"/>
    <property type="match status" value="1"/>
</dbReference>
<dbReference type="SFLD" id="SFLDS00019">
    <property type="entry name" value="Glutathione_Transferase_(cytos"/>
    <property type="match status" value="1"/>
</dbReference>
<dbReference type="SFLD" id="SFLDG01183">
    <property type="entry name" value="Grx2-like"/>
    <property type="match status" value="1"/>
</dbReference>
<evidence type="ECO:0000313" key="2">
    <source>
        <dbReference type="EMBL" id="MDD9326966.1"/>
    </source>
</evidence>
<dbReference type="PANTHER" id="PTHR43968:SF6">
    <property type="entry name" value="GLUTATHIONE S-TRANSFERASE OMEGA"/>
    <property type="match status" value="1"/>
</dbReference>
<sequence>MKLYTYDHCPFCVRARMIFGLHRLEFEEVVLANDDEATPVAMIGAKQVPVLEKTDGSYLAESLDIVRYIDHLGGRPLLDETVRPEVSDWIARTADTVRRLLHPRAVLIGLPEFATQSAADYFTRKKEAAIGSFADNLAQSETLLAQLHGDLADLAELAVSEQAFGGRLGLEDILIFPLLRNLTMVRSLQLPPKLAAYTEKMSAETAVPLYTDQAV</sequence>
<dbReference type="NCBIfam" id="NF007702">
    <property type="entry name" value="PRK10387.1"/>
    <property type="match status" value="1"/>
</dbReference>
<reference evidence="2" key="1">
    <citation type="submission" date="2022-10" db="EMBL/GenBank/DDBJ databases">
        <authorList>
            <person name="Boutroux M."/>
        </authorList>
    </citation>
    <scope>NUCLEOTIDE SEQUENCE</scope>
    <source>
        <strain evidence="2">51.81</strain>
    </source>
</reference>
<dbReference type="SUPFAM" id="SSF52833">
    <property type="entry name" value="Thioredoxin-like"/>
    <property type="match status" value="1"/>
</dbReference>
<dbReference type="InterPro" id="IPR036249">
    <property type="entry name" value="Thioredoxin-like_sf"/>
</dbReference>
<dbReference type="PANTHER" id="PTHR43968">
    <property type="match status" value="1"/>
</dbReference>
<dbReference type="InterPro" id="IPR007494">
    <property type="entry name" value="Glutaredoxin2_C"/>
</dbReference>
<dbReference type="Gene3D" id="1.20.1050.10">
    <property type="match status" value="1"/>
</dbReference>
<dbReference type="AlphaFoldDB" id="A0A9X4ICT5"/>
<evidence type="ECO:0000313" key="3">
    <source>
        <dbReference type="EMBL" id="WWY03373.1"/>
    </source>
</evidence>
<accession>A0A9X4ICT5</accession>
<dbReference type="Pfam" id="PF13417">
    <property type="entry name" value="GST_N_3"/>
    <property type="match status" value="1"/>
</dbReference>
<dbReference type="InterPro" id="IPR011901">
    <property type="entry name" value="Grx2"/>
</dbReference>
<dbReference type="NCBIfam" id="TIGR02182">
    <property type="entry name" value="GRXB"/>
    <property type="match status" value="1"/>
</dbReference>
<dbReference type="InterPro" id="IPR004045">
    <property type="entry name" value="Glutathione_S-Trfase_N"/>
</dbReference>
<evidence type="ECO:0000313" key="4">
    <source>
        <dbReference type="Proteomes" id="UP001149607"/>
    </source>
</evidence>
<feature type="domain" description="GST N-terminal" evidence="1">
    <location>
        <begin position="1"/>
        <end position="77"/>
    </location>
</feature>
<dbReference type="CDD" id="cd03199">
    <property type="entry name" value="GST_C_GRX2"/>
    <property type="match status" value="1"/>
</dbReference>
<dbReference type="InterPro" id="IPR050983">
    <property type="entry name" value="GST_Omega/HSP26"/>
</dbReference>
<dbReference type="SFLD" id="SFLDG01204">
    <property type="entry name" value="Grx2-like.1"/>
    <property type="match status" value="1"/>
</dbReference>
<dbReference type="InterPro" id="IPR011767">
    <property type="entry name" value="GLR_AS"/>
</dbReference>
<dbReference type="InterPro" id="IPR040079">
    <property type="entry name" value="Glutathione_S-Trfase"/>
</dbReference>
<dbReference type="PROSITE" id="PS51354">
    <property type="entry name" value="GLUTAREDOXIN_2"/>
    <property type="match status" value="1"/>
</dbReference>
<dbReference type="EMBL" id="CP146598">
    <property type="protein sequence ID" value="WWY03373.1"/>
    <property type="molecule type" value="Genomic_DNA"/>
</dbReference>
<dbReference type="RefSeq" id="WP_274584277.1">
    <property type="nucleotide sequence ID" value="NZ_CP145811.1"/>
</dbReference>
<protein>
    <submittedName>
        <fullName evidence="2">Glutaredoxin 2</fullName>
    </submittedName>
</protein>
<proteinExistence type="predicted"/>
<name>A0A9X4ICT5_9NEIS</name>
<dbReference type="Gene3D" id="3.40.30.10">
    <property type="entry name" value="Glutaredoxin"/>
    <property type="match status" value="1"/>
</dbReference>
<dbReference type="Pfam" id="PF04399">
    <property type="entry name" value="Glutaredoxin2_C"/>
    <property type="match status" value="1"/>
</dbReference>
<dbReference type="Proteomes" id="UP001149607">
    <property type="component" value="Chromosome"/>
</dbReference>
<gene>
    <name evidence="2" type="primary">grxB</name>
    <name evidence="2" type="ORF">ORY91_000340</name>
    <name evidence="3" type="ORF">V9W64_01070</name>
</gene>
<dbReference type="GO" id="GO:0005829">
    <property type="term" value="C:cytosol"/>
    <property type="evidence" value="ECO:0007669"/>
    <property type="project" value="InterPro"/>
</dbReference>
<dbReference type="PROSITE" id="PS00195">
    <property type="entry name" value="GLUTAREDOXIN_1"/>
    <property type="match status" value="1"/>
</dbReference>
<keyword evidence="4" id="KW-1185">Reference proteome</keyword>
<dbReference type="EMBL" id="JAPQFL010000001">
    <property type="protein sequence ID" value="MDD9326966.1"/>
    <property type="molecule type" value="Genomic_DNA"/>
</dbReference>
<organism evidence="2">
    <name type="scientific">Neisseria leonii</name>
    <dbReference type="NCBI Taxonomy" id="2995413"/>
    <lineage>
        <taxon>Bacteria</taxon>
        <taxon>Pseudomonadati</taxon>
        <taxon>Pseudomonadota</taxon>
        <taxon>Betaproteobacteria</taxon>
        <taxon>Neisseriales</taxon>
        <taxon>Neisseriaceae</taxon>
        <taxon>Neisseria</taxon>
    </lineage>
</organism>